<dbReference type="InterPro" id="IPR005218">
    <property type="entry name" value="Diacylglycerol/lipid_kinase"/>
</dbReference>
<evidence type="ECO:0000256" key="2">
    <source>
        <dbReference type="ARBA" id="ARBA00005983"/>
    </source>
</evidence>
<dbReference type="Gene3D" id="3.40.50.10330">
    <property type="entry name" value="Probable inorganic polyphosphate/atp-NAD kinase, domain 1"/>
    <property type="match status" value="1"/>
</dbReference>
<evidence type="ECO:0000256" key="6">
    <source>
        <dbReference type="ARBA" id="ARBA00022777"/>
    </source>
</evidence>
<comment type="similarity">
    <text evidence="2">Belongs to the diacylglycerol/lipid kinase family.</text>
</comment>
<keyword evidence="8" id="KW-0443">Lipid metabolism</keyword>
<evidence type="ECO:0000313" key="12">
    <source>
        <dbReference type="EMBL" id="MFC4025339.1"/>
    </source>
</evidence>
<evidence type="ECO:0000256" key="8">
    <source>
        <dbReference type="ARBA" id="ARBA00023098"/>
    </source>
</evidence>
<keyword evidence="3" id="KW-0444">Lipid biosynthesis</keyword>
<protein>
    <submittedName>
        <fullName evidence="12">YegS/Rv2252/BmrU family lipid kinase</fullName>
    </submittedName>
</protein>
<keyword evidence="10" id="KW-1208">Phospholipid metabolism</keyword>
<proteinExistence type="inferred from homology"/>
<dbReference type="GO" id="GO:0016301">
    <property type="term" value="F:kinase activity"/>
    <property type="evidence" value="ECO:0007669"/>
    <property type="project" value="UniProtKB-KW"/>
</dbReference>
<evidence type="ECO:0000256" key="10">
    <source>
        <dbReference type="ARBA" id="ARBA00023264"/>
    </source>
</evidence>
<dbReference type="EMBL" id="JBHSAO010000012">
    <property type="protein sequence ID" value="MFC4025339.1"/>
    <property type="molecule type" value="Genomic_DNA"/>
</dbReference>
<sequence length="299" mass="33345">MPKYKRALFLYHIHAGKNNIEQKLSQTLPILSKNIKELIVLQTETVQETENACKLYGEEIDLLIILGGDGTLHTCVNSIAPLKKRPVMAILPGGTSNDFSRMLQIPQNLQAAAEMIIEGEPTNIDVGKSNQRYFLNFWGIGLVTDTSQNMNKNEKKSLGALSYLMSAIRTVNNAESFTYKLCSDENQFEGEAVLIAILNGKYIGTREIPISTISPTDGLLDVLIVKNSNLSSFRELLSMDRENTNKEEMEQLTHFQTDQLSISTMGTKDIDMDGEILSSTPAEITVLHNHIKMVQAPRK</sequence>
<keyword evidence="13" id="KW-1185">Reference proteome</keyword>
<keyword evidence="4" id="KW-0808">Transferase</keyword>
<dbReference type="InterPro" id="IPR050187">
    <property type="entry name" value="Lipid_Phosphate_FormReg"/>
</dbReference>
<name>A0ABV8GZR8_9BACI</name>
<evidence type="ECO:0000313" key="13">
    <source>
        <dbReference type="Proteomes" id="UP001595772"/>
    </source>
</evidence>
<evidence type="ECO:0000256" key="7">
    <source>
        <dbReference type="ARBA" id="ARBA00022840"/>
    </source>
</evidence>
<dbReference type="InterPro" id="IPR045540">
    <property type="entry name" value="YegS/DAGK_C"/>
</dbReference>
<evidence type="ECO:0000256" key="9">
    <source>
        <dbReference type="ARBA" id="ARBA00023209"/>
    </source>
</evidence>
<dbReference type="Proteomes" id="UP001595772">
    <property type="component" value="Unassembled WGS sequence"/>
</dbReference>
<evidence type="ECO:0000256" key="4">
    <source>
        <dbReference type="ARBA" id="ARBA00022679"/>
    </source>
</evidence>
<dbReference type="InterPro" id="IPR001206">
    <property type="entry name" value="Diacylglycerol_kinase_cat_dom"/>
</dbReference>
<keyword evidence="6 12" id="KW-0418">Kinase</keyword>
<evidence type="ECO:0000256" key="1">
    <source>
        <dbReference type="ARBA" id="ARBA00001946"/>
    </source>
</evidence>
<reference evidence="13" key="1">
    <citation type="journal article" date="2019" name="Int. J. Syst. Evol. Microbiol.">
        <title>The Global Catalogue of Microorganisms (GCM) 10K type strain sequencing project: providing services to taxonomists for standard genome sequencing and annotation.</title>
        <authorList>
            <consortium name="The Broad Institute Genomics Platform"/>
            <consortium name="The Broad Institute Genome Sequencing Center for Infectious Disease"/>
            <person name="Wu L."/>
            <person name="Ma J."/>
        </authorList>
    </citation>
    <scope>NUCLEOTIDE SEQUENCE [LARGE SCALE GENOMIC DNA]</scope>
    <source>
        <strain evidence="13">IBRC-M 10703</strain>
    </source>
</reference>
<dbReference type="InterPro" id="IPR016064">
    <property type="entry name" value="NAD/diacylglycerol_kinase_sf"/>
</dbReference>
<dbReference type="Pfam" id="PF00781">
    <property type="entry name" value="DAGK_cat"/>
    <property type="match status" value="1"/>
</dbReference>
<dbReference type="RefSeq" id="WP_379497836.1">
    <property type="nucleotide sequence ID" value="NZ_JBHSAO010000012.1"/>
</dbReference>
<dbReference type="PANTHER" id="PTHR12358:SF107">
    <property type="entry name" value="LIPID KINASE BMRU-RELATED"/>
    <property type="match status" value="1"/>
</dbReference>
<accession>A0ABV8GZR8</accession>
<keyword evidence="9" id="KW-0594">Phospholipid biosynthesis</keyword>
<dbReference type="PANTHER" id="PTHR12358">
    <property type="entry name" value="SPHINGOSINE KINASE"/>
    <property type="match status" value="1"/>
</dbReference>
<dbReference type="SMART" id="SM00046">
    <property type="entry name" value="DAGKc"/>
    <property type="match status" value="1"/>
</dbReference>
<comment type="cofactor">
    <cofactor evidence="1">
        <name>Mg(2+)</name>
        <dbReference type="ChEBI" id="CHEBI:18420"/>
    </cofactor>
</comment>
<dbReference type="SUPFAM" id="SSF111331">
    <property type="entry name" value="NAD kinase/diacylglycerol kinase-like"/>
    <property type="match status" value="1"/>
</dbReference>
<dbReference type="Gene3D" id="2.60.200.40">
    <property type="match status" value="1"/>
</dbReference>
<keyword evidence="5" id="KW-0547">Nucleotide-binding</keyword>
<feature type="domain" description="DAGKc" evidence="11">
    <location>
        <begin position="2"/>
        <end position="133"/>
    </location>
</feature>
<organism evidence="12 13">
    <name type="scientific">Oceanobacillus longus</name>
    <dbReference type="NCBI Taxonomy" id="930120"/>
    <lineage>
        <taxon>Bacteria</taxon>
        <taxon>Bacillati</taxon>
        <taxon>Bacillota</taxon>
        <taxon>Bacilli</taxon>
        <taxon>Bacillales</taxon>
        <taxon>Bacillaceae</taxon>
        <taxon>Oceanobacillus</taxon>
    </lineage>
</organism>
<comment type="caution">
    <text evidence="12">The sequence shown here is derived from an EMBL/GenBank/DDBJ whole genome shotgun (WGS) entry which is preliminary data.</text>
</comment>
<evidence type="ECO:0000256" key="3">
    <source>
        <dbReference type="ARBA" id="ARBA00022516"/>
    </source>
</evidence>
<dbReference type="Pfam" id="PF19279">
    <property type="entry name" value="YegS_C"/>
    <property type="match status" value="1"/>
</dbReference>
<evidence type="ECO:0000256" key="5">
    <source>
        <dbReference type="ARBA" id="ARBA00022741"/>
    </source>
</evidence>
<dbReference type="InterPro" id="IPR017438">
    <property type="entry name" value="ATP-NAD_kinase_N"/>
</dbReference>
<evidence type="ECO:0000259" key="11">
    <source>
        <dbReference type="PROSITE" id="PS50146"/>
    </source>
</evidence>
<keyword evidence="7" id="KW-0067">ATP-binding</keyword>
<dbReference type="NCBIfam" id="TIGR00147">
    <property type="entry name" value="YegS/Rv2252/BmrU family lipid kinase"/>
    <property type="match status" value="1"/>
</dbReference>
<dbReference type="PROSITE" id="PS50146">
    <property type="entry name" value="DAGK"/>
    <property type="match status" value="1"/>
</dbReference>
<gene>
    <name evidence="12" type="ORF">ACFOUV_16250</name>
</gene>